<feature type="domain" description="Xrn1 N-terminal" evidence="1">
    <location>
        <begin position="121"/>
        <end position="190"/>
    </location>
</feature>
<proteinExistence type="predicted"/>
<evidence type="ECO:0000259" key="1">
    <source>
        <dbReference type="Pfam" id="PF03159"/>
    </source>
</evidence>
<protein>
    <submittedName>
        <fullName evidence="2">XRN_N domain-containing protein</fullName>
    </submittedName>
</protein>
<evidence type="ECO:0000313" key="2">
    <source>
        <dbReference type="EMBL" id="GIY04391.1"/>
    </source>
</evidence>
<dbReference type="Pfam" id="PF03159">
    <property type="entry name" value="XRN_N"/>
    <property type="match status" value="1"/>
</dbReference>
<evidence type="ECO:0000313" key="3">
    <source>
        <dbReference type="Proteomes" id="UP001054837"/>
    </source>
</evidence>
<dbReference type="InterPro" id="IPR004859">
    <property type="entry name" value="Xrn1_N"/>
</dbReference>
<name>A0AAV4Q8I5_9ARAC</name>
<sequence>MGINNFCKLIDPVLSPQAAPEHFDSILVDFQSFLYIAIEKGLEPEESAFFRELCQCAWYQFHKTINSILSFAKKTEISLVIAFDGEGVPMKWPTQRQRRSATRVVQGKNIYRFALFSVNTISLRVQRYIIERLKRYPIPPNINRLNVIVCGCNVPGEGEHKLFHVAESIQVRHPIVVSVDQDVFILAFLRIHRYETLQIYRYNQFYQVTQLLKESLPYPPSRLIHTSFLFGNDFIPSLVGITPINAPTIHTKLSFEDSEESNSDSDNEEEGDYLNPAHIIARFLHAMERHLRFERVPHVDDRLLEAFWMTFCWMTDYYTKREYPQKYLENPIYDAFDRNQLLTGLWNAAYSAKILEKVQNHYTTIVTRPRNNLESTRAVFTNVEVLEKLKPYWTEPNDESCIRLQLTKRIPSRK</sequence>
<reference evidence="2 3" key="1">
    <citation type="submission" date="2021-06" db="EMBL/GenBank/DDBJ databases">
        <title>Caerostris darwini draft genome.</title>
        <authorList>
            <person name="Kono N."/>
            <person name="Arakawa K."/>
        </authorList>
    </citation>
    <scope>NUCLEOTIDE SEQUENCE [LARGE SCALE GENOMIC DNA]</scope>
</reference>
<dbReference type="EMBL" id="BPLQ01003925">
    <property type="protein sequence ID" value="GIY04391.1"/>
    <property type="molecule type" value="Genomic_DNA"/>
</dbReference>
<organism evidence="2 3">
    <name type="scientific">Caerostris darwini</name>
    <dbReference type="NCBI Taxonomy" id="1538125"/>
    <lineage>
        <taxon>Eukaryota</taxon>
        <taxon>Metazoa</taxon>
        <taxon>Ecdysozoa</taxon>
        <taxon>Arthropoda</taxon>
        <taxon>Chelicerata</taxon>
        <taxon>Arachnida</taxon>
        <taxon>Araneae</taxon>
        <taxon>Araneomorphae</taxon>
        <taxon>Entelegynae</taxon>
        <taxon>Araneoidea</taxon>
        <taxon>Araneidae</taxon>
        <taxon>Caerostris</taxon>
    </lineage>
</organism>
<gene>
    <name evidence="2" type="primary">AVEN_261810_1</name>
    <name evidence="2" type="ORF">CDAR_54231</name>
</gene>
<dbReference type="AlphaFoldDB" id="A0AAV4Q8I5"/>
<dbReference type="GO" id="GO:0004527">
    <property type="term" value="F:exonuclease activity"/>
    <property type="evidence" value="ECO:0007669"/>
    <property type="project" value="InterPro"/>
</dbReference>
<accession>A0AAV4Q8I5</accession>
<dbReference type="GO" id="GO:0003676">
    <property type="term" value="F:nucleic acid binding"/>
    <property type="evidence" value="ECO:0007669"/>
    <property type="project" value="InterPro"/>
</dbReference>
<comment type="caution">
    <text evidence="2">The sequence shown here is derived from an EMBL/GenBank/DDBJ whole genome shotgun (WGS) entry which is preliminary data.</text>
</comment>
<dbReference type="Proteomes" id="UP001054837">
    <property type="component" value="Unassembled WGS sequence"/>
</dbReference>
<keyword evidence="3" id="KW-1185">Reference proteome</keyword>
<dbReference type="Gene3D" id="3.40.50.12390">
    <property type="match status" value="1"/>
</dbReference>